<feature type="region of interest" description="Disordered" evidence="2">
    <location>
        <begin position="956"/>
        <end position="985"/>
    </location>
</feature>
<dbReference type="OrthoDB" id="274691at2759"/>
<dbReference type="InterPro" id="IPR039786">
    <property type="entry name" value="EFR3"/>
</dbReference>
<proteinExistence type="inferred from homology"/>
<dbReference type="AlphaFoldDB" id="A0A165I3Y1"/>
<evidence type="ECO:0008006" key="5">
    <source>
        <dbReference type="Google" id="ProtNLM"/>
    </source>
</evidence>
<dbReference type="EMBL" id="KV427605">
    <property type="protein sequence ID" value="KZT12564.1"/>
    <property type="molecule type" value="Genomic_DNA"/>
</dbReference>
<reference evidence="3 4" key="1">
    <citation type="journal article" date="2016" name="Mol. Biol. Evol.">
        <title>Comparative Genomics of Early-Diverging Mushroom-Forming Fungi Provides Insights into the Origins of Lignocellulose Decay Capabilities.</title>
        <authorList>
            <person name="Nagy L.G."/>
            <person name="Riley R."/>
            <person name="Tritt A."/>
            <person name="Adam C."/>
            <person name="Daum C."/>
            <person name="Floudas D."/>
            <person name="Sun H."/>
            <person name="Yadav J.S."/>
            <person name="Pangilinan J."/>
            <person name="Larsson K.H."/>
            <person name="Matsuura K."/>
            <person name="Barry K."/>
            <person name="Labutti K."/>
            <person name="Kuo R."/>
            <person name="Ohm R.A."/>
            <person name="Bhattacharya S.S."/>
            <person name="Shirouzu T."/>
            <person name="Yoshinaga Y."/>
            <person name="Martin F.M."/>
            <person name="Grigoriev I.V."/>
            <person name="Hibbett D.S."/>
        </authorList>
    </citation>
    <scope>NUCLEOTIDE SEQUENCE [LARGE SCALE GENOMIC DNA]</scope>
    <source>
        <strain evidence="3 4">93-53</strain>
    </source>
</reference>
<evidence type="ECO:0000256" key="1">
    <source>
        <dbReference type="ARBA" id="ARBA00010216"/>
    </source>
</evidence>
<evidence type="ECO:0000256" key="2">
    <source>
        <dbReference type="SAM" id="MobiDB-lite"/>
    </source>
</evidence>
<dbReference type="PANTHER" id="PTHR47766:SF1">
    <property type="entry name" value="PROTEIN EFR3"/>
    <property type="match status" value="1"/>
</dbReference>
<dbReference type="SUPFAM" id="SSF48371">
    <property type="entry name" value="ARM repeat"/>
    <property type="match status" value="1"/>
</dbReference>
<organism evidence="3 4">
    <name type="scientific">Laetiporus sulphureus 93-53</name>
    <dbReference type="NCBI Taxonomy" id="1314785"/>
    <lineage>
        <taxon>Eukaryota</taxon>
        <taxon>Fungi</taxon>
        <taxon>Dikarya</taxon>
        <taxon>Basidiomycota</taxon>
        <taxon>Agaricomycotina</taxon>
        <taxon>Agaricomycetes</taxon>
        <taxon>Polyporales</taxon>
        <taxon>Laetiporus</taxon>
    </lineage>
</organism>
<dbReference type="Pfam" id="PF21072">
    <property type="entry name" value="EFR3"/>
    <property type="match status" value="1"/>
</dbReference>
<accession>A0A165I3Y1</accession>
<comment type="similarity">
    <text evidence="1">Belongs to the EFR3 family.</text>
</comment>
<feature type="compositionally biased region" description="Polar residues" evidence="2">
    <location>
        <begin position="895"/>
        <end position="919"/>
    </location>
</feature>
<feature type="compositionally biased region" description="Low complexity" evidence="2">
    <location>
        <begin position="636"/>
        <end position="648"/>
    </location>
</feature>
<feature type="region of interest" description="Disordered" evidence="2">
    <location>
        <begin position="894"/>
        <end position="944"/>
    </location>
</feature>
<feature type="region of interest" description="Disordered" evidence="2">
    <location>
        <begin position="617"/>
        <end position="650"/>
    </location>
</feature>
<gene>
    <name evidence="3" type="ORF">LAESUDRAFT_753636</name>
</gene>
<evidence type="ECO:0000313" key="4">
    <source>
        <dbReference type="Proteomes" id="UP000076871"/>
    </source>
</evidence>
<dbReference type="GO" id="GO:0072659">
    <property type="term" value="P:protein localization to plasma membrane"/>
    <property type="evidence" value="ECO:0007669"/>
    <property type="project" value="InterPro"/>
</dbReference>
<name>A0A165I3Y1_9APHY</name>
<dbReference type="RefSeq" id="XP_040770074.1">
    <property type="nucleotide sequence ID" value="XM_040911793.1"/>
</dbReference>
<protein>
    <recommendedName>
        <fullName evidence="5">Protein EFR3</fullName>
    </recommendedName>
</protein>
<dbReference type="InParanoid" id="A0A165I3Y1"/>
<evidence type="ECO:0000313" key="3">
    <source>
        <dbReference type="EMBL" id="KZT12564.1"/>
    </source>
</evidence>
<feature type="region of interest" description="Disordered" evidence="2">
    <location>
        <begin position="475"/>
        <end position="504"/>
    </location>
</feature>
<sequence length="985" mass="106980">MHLPFTPNHVHLISACYPPSAALPSAGPEYLPNSQELSRLTYYASNRSGKINKVASELEKRVRTDCRKAQGGNIRCRASLLITLYIFKALANECRRDISLLTGSLLSAVNITLSGLLSDLEAAARAATVFTAWTTYTDGHLIGVDRNVTQNYMSCLQHFASMAMKQIDDRENRNRTRLLGLTSLTAVVHSEALFHQSTQFNLQVSTIMPALLTSILEVDLATLNFEAGRINEEPKFAFLDDFRTRPALERRAASIHLHVDGENGPSSADVVNTSLHALSSLFAHSVGIQASVLMSAVLAFFDDSGGWSADQHCRWIAAKAAEWTQYQYRYAVPTRLVECLVEGQDVAEPTVRHITLAAMITMVFTSRTPLVNLSTSDMISSLISLIFRRVSINVDDPLLPMIVECIASLGTHVYYADQIQDLAGDVIGRIILVESSGVPGIGKSDSERARSQALRCLLACLLGLMHSADLHEDSNEDVMAPESQTGGTGAELPAPREMHVRPSRRTKISPEMWHDTLVLLCDRDYAVRADYATALISYLQKEILKLGGDNTDADGIKRPRPLAESPSEQASNMIAMTYGDATTRFLNALHAYLYILATSSNMSLYCAEPLTSEPSIIGLGSGNQEEGAAAHEQEQPRSQSRRSTTVSPRSRKASIVLRAIQNMPKTLSESAPPAASWSDYGNILAVLVTMQESLPIRGLLIGVPMLLVLGEVFQSADLGSATAAHNHAAQQIVARVWSAIGRVWSCAEVVQRADEVVADIPSNSLLPSPPPLKSGTLPLPQHPVPIPSLMDSLPVLDQKSICRSLASSQNVVEMIGLDSEALFRHLTAPWNAENAFKDSIEANTSYESLTRDGLSPLVKVAPTLMHIDNVSMQSLARSARGVGVTDLRDALEGRSSISNPNLTNRAPSISTLDHASTSAHPDGMHKLTPVKSRPQRSKLAGPGEVRDVLNKLGIGKQHGATHLKSSFPTLQKAESRTAFTPPYKA</sequence>
<dbReference type="PANTHER" id="PTHR47766">
    <property type="entry name" value="PROTEIN EFR3"/>
    <property type="match status" value="1"/>
</dbReference>
<dbReference type="InterPro" id="IPR049150">
    <property type="entry name" value="EFR3_HEAT-like_rpt"/>
</dbReference>
<keyword evidence="4" id="KW-1185">Reference proteome</keyword>
<dbReference type="STRING" id="1314785.A0A165I3Y1"/>
<dbReference type="InterPro" id="IPR016024">
    <property type="entry name" value="ARM-type_fold"/>
</dbReference>
<dbReference type="GeneID" id="63828821"/>
<dbReference type="Proteomes" id="UP000076871">
    <property type="component" value="Unassembled WGS sequence"/>
</dbReference>